<dbReference type="EMBL" id="BPRC01000017">
    <property type="protein sequence ID" value="GJE66712.1"/>
    <property type="molecule type" value="Genomic_DNA"/>
</dbReference>
<dbReference type="PANTHER" id="PTHR37477">
    <property type="entry name" value="COBALT-PRECORRIN-5A HYDROLASE"/>
    <property type="match status" value="1"/>
</dbReference>
<dbReference type="Gene3D" id="3.30.420.180">
    <property type="entry name" value="CobE/GbiG C-terminal domain"/>
    <property type="match status" value="1"/>
</dbReference>
<proteinExistence type="predicted"/>
<organism evidence="2 3">
    <name type="scientific">Methylorubrum aminovorans</name>
    <dbReference type="NCBI Taxonomy" id="269069"/>
    <lineage>
        <taxon>Bacteria</taxon>
        <taxon>Pseudomonadati</taxon>
        <taxon>Pseudomonadota</taxon>
        <taxon>Alphaproteobacteria</taxon>
        <taxon>Hyphomicrobiales</taxon>
        <taxon>Methylobacteriaceae</taxon>
        <taxon>Methylorubrum</taxon>
    </lineage>
</organism>
<name>A0ABQ4UJK4_9HYPH</name>
<dbReference type="SUPFAM" id="SSF159664">
    <property type="entry name" value="CobE/GbiG C-terminal domain-like"/>
    <property type="match status" value="1"/>
</dbReference>
<dbReference type="InterPro" id="IPR052553">
    <property type="entry name" value="CbiG_hydrolase"/>
</dbReference>
<dbReference type="PANTHER" id="PTHR37477:SF1">
    <property type="entry name" value="COBALT-PRECORRIN-5A HYDROLASE"/>
    <property type="match status" value="1"/>
</dbReference>
<sequence length="145" mass="14702">MGLDEVVTLPRLVAGLGFRRATPPAEIVALLRRALREAGLAPERLAAIATAADRAGEPAIREAAAAFGFIPTGVDAAVLMAVDARVVTRSSRIEASRGVGSVAEAAALACAGPAARLLLPRITSAGATCALAMFEDRPSVDSIAS</sequence>
<reference evidence="2" key="2">
    <citation type="submission" date="2021-08" db="EMBL/GenBank/DDBJ databases">
        <authorList>
            <person name="Tani A."/>
            <person name="Ola A."/>
            <person name="Ogura Y."/>
            <person name="Katsura K."/>
            <person name="Hayashi T."/>
        </authorList>
    </citation>
    <scope>NUCLEOTIDE SEQUENCE</scope>
    <source>
        <strain evidence="2">NBRC 15686</strain>
    </source>
</reference>
<protein>
    <recommendedName>
        <fullName evidence="1">CobE/GbiG C-terminal domain-containing protein</fullName>
    </recommendedName>
</protein>
<feature type="domain" description="CobE/GbiG C-terminal" evidence="1">
    <location>
        <begin position="12"/>
        <end position="132"/>
    </location>
</feature>
<evidence type="ECO:0000259" key="1">
    <source>
        <dbReference type="Pfam" id="PF01890"/>
    </source>
</evidence>
<dbReference type="InterPro" id="IPR036518">
    <property type="entry name" value="CobE/GbiG_C_sf"/>
</dbReference>
<dbReference type="Pfam" id="PF01890">
    <property type="entry name" value="CbiG_C"/>
    <property type="match status" value="1"/>
</dbReference>
<dbReference type="RefSeq" id="WP_238226604.1">
    <property type="nucleotide sequence ID" value="NZ_BAAADH010000016.1"/>
</dbReference>
<dbReference type="Proteomes" id="UP001055039">
    <property type="component" value="Unassembled WGS sequence"/>
</dbReference>
<gene>
    <name evidence="2" type="ORF">LNAOJCKE_3933</name>
</gene>
<keyword evidence="3" id="KW-1185">Reference proteome</keyword>
<evidence type="ECO:0000313" key="2">
    <source>
        <dbReference type="EMBL" id="GJE66712.1"/>
    </source>
</evidence>
<accession>A0ABQ4UJK4</accession>
<comment type="caution">
    <text evidence="2">The sequence shown here is derived from an EMBL/GenBank/DDBJ whole genome shotgun (WGS) entry which is preliminary data.</text>
</comment>
<dbReference type="InterPro" id="IPR002750">
    <property type="entry name" value="CobE/GbiG_C"/>
</dbReference>
<evidence type="ECO:0000313" key="3">
    <source>
        <dbReference type="Proteomes" id="UP001055039"/>
    </source>
</evidence>
<reference evidence="2" key="1">
    <citation type="journal article" date="2021" name="Front. Microbiol.">
        <title>Comprehensive Comparative Genomics and Phenotyping of Methylobacterium Species.</title>
        <authorList>
            <person name="Alessa O."/>
            <person name="Ogura Y."/>
            <person name="Fujitani Y."/>
            <person name="Takami H."/>
            <person name="Hayashi T."/>
            <person name="Sahin N."/>
            <person name="Tani A."/>
        </authorList>
    </citation>
    <scope>NUCLEOTIDE SEQUENCE</scope>
    <source>
        <strain evidence="2">NBRC 15686</strain>
    </source>
</reference>